<reference evidence="5 6" key="1">
    <citation type="submission" date="2018-08" db="EMBL/GenBank/DDBJ databases">
        <title>Genomic Encyclopedia of Type Strains, Phase III (KMG-III): the genomes of soil and plant-associated and newly described type strains.</title>
        <authorList>
            <person name="Whitman W."/>
        </authorList>
    </citation>
    <scope>NUCLEOTIDE SEQUENCE [LARGE SCALE GENOMIC DNA]</scope>
    <source>
        <strain evidence="5 6">325-5</strain>
    </source>
</reference>
<feature type="coiled-coil region" evidence="2">
    <location>
        <begin position="450"/>
        <end position="485"/>
    </location>
</feature>
<organism evidence="5 6">
    <name type="scientific">Lutibacter oceani</name>
    <dbReference type="NCBI Taxonomy" id="1853311"/>
    <lineage>
        <taxon>Bacteria</taxon>
        <taxon>Pseudomonadati</taxon>
        <taxon>Bacteroidota</taxon>
        <taxon>Flavobacteriia</taxon>
        <taxon>Flavobacteriales</taxon>
        <taxon>Flavobacteriaceae</taxon>
        <taxon>Lutibacter</taxon>
    </lineage>
</organism>
<evidence type="ECO:0000259" key="4">
    <source>
        <dbReference type="Pfam" id="PF24850"/>
    </source>
</evidence>
<evidence type="ECO:0000313" key="6">
    <source>
        <dbReference type="Proteomes" id="UP000256429"/>
    </source>
</evidence>
<feature type="domain" description="Bacillithiol biosynthesis BshC N-terminal Rossmann-like" evidence="3">
    <location>
        <begin position="1"/>
        <end position="372"/>
    </location>
</feature>
<dbReference type="EC" id="6.-.-.-" evidence="2"/>
<dbReference type="InterPro" id="IPR055399">
    <property type="entry name" value="CC_BshC"/>
</dbReference>
<name>A0A3D9RIS5_9FLAO</name>
<evidence type="ECO:0000256" key="2">
    <source>
        <dbReference type="HAMAP-Rule" id="MF_01867"/>
    </source>
</evidence>
<comment type="caution">
    <text evidence="5">The sequence shown here is derived from an EMBL/GenBank/DDBJ whole genome shotgun (WGS) entry which is preliminary data.</text>
</comment>
<dbReference type="OrthoDB" id="9765151at2"/>
<dbReference type="InterPro" id="IPR011199">
    <property type="entry name" value="Bacillithiol_biosynth_BshC"/>
</dbReference>
<dbReference type="Proteomes" id="UP000256429">
    <property type="component" value="Unassembled WGS sequence"/>
</dbReference>
<dbReference type="InterPro" id="IPR055398">
    <property type="entry name" value="Rossmann-like_BshC"/>
</dbReference>
<keyword evidence="1 2" id="KW-0436">Ligase</keyword>
<keyword evidence="6" id="KW-1185">Reference proteome</keyword>
<sequence length="530" mass="61754">MKVHQIPFQETGYFSSLIGDYLSKNQKLSDFYGNFPDLEGFKKQLELKQKSFKVETRKVLVEALINQYNNFNISELTSKNVNKLAGKNTFTVTTGHQLNIFTGPLYFLYKIVSTINLTKLLNAEFPENNFIPIYWMATEDHDFEEINYFNFKGKKVIWNRESSGAVGRLKTEGFDTVFETFSDQLGNSTNANFIKELFKKAYLLNDNLTDATRYLVNELFGEYGLVIIDGDDVLLKKQFVPIVKDEILNKTSFKEVSIANKKLEENYKIQVNPREINLFYLKDNLRERIIFENDFYKVNNTVITFSEEEIIEEIKNYPDRFSPNVIMRPLYQETILPNLCYIGGGGELAYWFQLKNYFKTVNTPFPILLLRNSALLISNKQLVKLEKLNVTLAEIFLKQGDLINKKVKEISKVDIDFSQQKFYLHQQFESLKELAKQTDASFIGAVNAQEKKQLNGLDNLEKRLLKAQKRKLTDEVDRINKLQNELFPTNSLEERTRNFSEIYLEIGEALIPMLLKSLDPLKLEFTIIEY</sequence>
<proteinExistence type="inferred from homology"/>
<dbReference type="AlphaFoldDB" id="A0A3D9RIS5"/>
<accession>A0A3D9RIS5</accession>
<evidence type="ECO:0000313" key="5">
    <source>
        <dbReference type="EMBL" id="REE79783.1"/>
    </source>
</evidence>
<dbReference type="GO" id="GO:0016874">
    <property type="term" value="F:ligase activity"/>
    <property type="evidence" value="ECO:0007669"/>
    <property type="project" value="UniProtKB-UniRule"/>
</dbReference>
<comment type="similarity">
    <text evidence="2">Belongs to the BshC family.</text>
</comment>
<dbReference type="NCBIfam" id="TIGR03998">
    <property type="entry name" value="thiol_BshC"/>
    <property type="match status" value="1"/>
</dbReference>
<keyword evidence="2" id="KW-0175">Coiled coil</keyword>
<protein>
    <recommendedName>
        <fullName evidence="2">Putative cysteine ligase BshC</fullName>
        <ecNumber evidence="2">6.-.-.-</ecNumber>
    </recommendedName>
</protein>
<dbReference type="HAMAP" id="MF_01867">
    <property type="entry name" value="BshC"/>
    <property type="match status" value="1"/>
</dbReference>
<gene>
    <name evidence="2" type="primary">bshC</name>
    <name evidence="5" type="ORF">BX611_2679</name>
</gene>
<feature type="domain" description="Bacillithiol biosynthesis BshC C-terminal coiled-coil" evidence="4">
    <location>
        <begin position="374"/>
        <end position="529"/>
    </location>
</feature>
<evidence type="ECO:0000259" key="3">
    <source>
        <dbReference type="Pfam" id="PF10079"/>
    </source>
</evidence>
<dbReference type="RefSeq" id="WP_115882099.1">
    <property type="nucleotide sequence ID" value="NZ_QTTQ01000012.1"/>
</dbReference>
<dbReference type="Pfam" id="PF10079">
    <property type="entry name" value="Rossmann-like_BshC"/>
    <property type="match status" value="1"/>
</dbReference>
<evidence type="ECO:0000256" key="1">
    <source>
        <dbReference type="ARBA" id="ARBA00022598"/>
    </source>
</evidence>
<dbReference type="PIRSF" id="PIRSF012535">
    <property type="entry name" value="UCP012535"/>
    <property type="match status" value="1"/>
</dbReference>
<dbReference type="EMBL" id="QTTQ01000012">
    <property type="protein sequence ID" value="REE79783.1"/>
    <property type="molecule type" value="Genomic_DNA"/>
</dbReference>
<dbReference type="Pfam" id="PF24850">
    <property type="entry name" value="CC_BshC"/>
    <property type="match status" value="1"/>
</dbReference>